<dbReference type="EMBL" id="CP001291">
    <property type="protein sequence ID" value="ACK72500.1"/>
    <property type="molecule type" value="Genomic_DNA"/>
</dbReference>
<sequence length="65" mass="7643">MINCPCCSNQMLRHVGHQGIYWFCPHCYQEMPNLDTVVKKHIFFNNRDLSSFSLKREKKVLVASV</sequence>
<reference evidence="2" key="1">
    <citation type="journal article" date="2011" name="MBio">
        <title>Novel metabolic attributes of the genus Cyanothece, comprising a group of unicellular nitrogen-fixing Cyanobacteria.</title>
        <authorList>
            <person name="Bandyopadhyay A."/>
            <person name="Elvitigala T."/>
            <person name="Welsh E."/>
            <person name="Stockel J."/>
            <person name="Liberton M."/>
            <person name="Min H."/>
            <person name="Sherman L.A."/>
            <person name="Pakrasi H.B."/>
        </authorList>
    </citation>
    <scope>NUCLEOTIDE SEQUENCE [LARGE SCALE GENOMIC DNA]</scope>
    <source>
        <strain evidence="2">PCC 7424</strain>
    </source>
</reference>
<dbReference type="AlphaFoldDB" id="B7KLC8"/>
<evidence type="ECO:0000313" key="1">
    <source>
        <dbReference type="EMBL" id="ACK72500.1"/>
    </source>
</evidence>
<dbReference type="KEGG" id="cyc:PCC7424_4129"/>
<dbReference type="eggNOG" id="ENOG5031N07">
    <property type="taxonomic scope" value="Bacteria"/>
</dbReference>
<protein>
    <submittedName>
        <fullName evidence="1">Uncharacterized protein</fullName>
    </submittedName>
</protein>
<dbReference type="Proteomes" id="UP000002384">
    <property type="component" value="Chromosome"/>
</dbReference>
<dbReference type="HOGENOM" id="CLU_192773_1_1_3"/>
<dbReference type="RefSeq" id="WP_015956085.1">
    <property type="nucleotide sequence ID" value="NC_011729.1"/>
</dbReference>
<gene>
    <name evidence="1" type="ordered locus">PCC7424_4129</name>
</gene>
<dbReference type="OrthoDB" id="495562at2"/>
<evidence type="ECO:0000313" key="2">
    <source>
        <dbReference type="Proteomes" id="UP000002384"/>
    </source>
</evidence>
<keyword evidence="2" id="KW-1185">Reference proteome</keyword>
<name>B7KLC8_GLOC7</name>
<organism evidence="1 2">
    <name type="scientific">Gloeothece citriformis (strain PCC 7424)</name>
    <name type="common">Cyanothece sp. (strain PCC 7424)</name>
    <dbReference type="NCBI Taxonomy" id="65393"/>
    <lineage>
        <taxon>Bacteria</taxon>
        <taxon>Bacillati</taxon>
        <taxon>Cyanobacteriota</taxon>
        <taxon>Cyanophyceae</taxon>
        <taxon>Oscillatoriophycideae</taxon>
        <taxon>Chroococcales</taxon>
        <taxon>Aphanothecaceae</taxon>
        <taxon>Gloeothece</taxon>
        <taxon>Gloeothece citriformis</taxon>
    </lineage>
</organism>
<proteinExistence type="predicted"/>
<accession>B7KLC8</accession>